<dbReference type="PANTHER" id="PTHR32248">
    <property type="entry name" value="RNA POLYMERASE SIGMA-54 FACTOR"/>
    <property type="match status" value="1"/>
</dbReference>
<dbReference type="PRINTS" id="PR00045">
    <property type="entry name" value="SIGMA54FCT"/>
</dbReference>
<keyword evidence="15" id="KW-1185">Reference proteome</keyword>
<dbReference type="KEGG" id="marq:MARGE09_P1780"/>
<dbReference type="FunFam" id="1.10.10.60:FF:000045">
    <property type="entry name" value="RNA polymerase sigma-54 factor"/>
    <property type="match status" value="1"/>
</dbReference>
<accession>A0AAN2BK34</accession>
<proteinExistence type="inferred from homology"/>
<organism evidence="14 15">
    <name type="scientific">Marinagarivorans cellulosilyticus</name>
    <dbReference type="NCBI Taxonomy" id="2721545"/>
    <lineage>
        <taxon>Bacteria</taxon>
        <taxon>Pseudomonadati</taxon>
        <taxon>Pseudomonadota</taxon>
        <taxon>Gammaproteobacteria</taxon>
        <taxon>Cellvibrionales</taxon>
        <taxon>Cellvibrionaceae</taxon>
        <taxon>Marinagarivorans</taxon>
    </lineage>
</organism>
<dbReference type="GO" id="GO:0000428">
    <property type="term" value="C:DNA-directed RNA polymerase complex"/>
    <property type="evidence" value="ECO:0007669"/>
    <property type="project" value="UniProtKB-KW"/>
</dbReference>
<dbReference type="FunFam" id="1.10.10.1330:FF:000001">
    <property type="entry name" value="RNA polymerase sigma-54 factor"/>
    <property type="match status" value="1"/>
</dbReference>
<evidence type="ECO:0000256" key="10">
    <source>
        <dbReference type="PIRNR" id="PIRNR000774"/>
    </source>
</evidence>
<dbReference type="GO" id="GO:0032993">
    <property type="term" value="C:protein-DNA complex"/>
    <property type="evidence" value="ECO:0007669"/>
    <property type="project" value="UniProtKB-ARBA"/>
</dbReference>
<evidence type="ECO:0000256" key="2">
    <source>
        <dbReference type="ARBA" id="ARBA00019942"/>
    </source>
</evidence>
<feature type="region of interest" description="Disordered" evidence="11">
    <location>
        <begin position="42"/>
        <end position="139"/>
    </location>
</feature>
<feature type="domain" description="RNA polymerase sigma factor 54 DNA-binding" evidence="12">
    <location>
        <begin position="348"/>
        <end position="506"/>
    </location>
</feature>
<dbReference type="GO" id="GO:0006352">
    <property type="term" value="P:DNA-templated transcription initiation"/>
    <property type="evidence" value="ECO:0007669"/>
    <property type="project" value="InterPro"/>
</dbReference>
<dbReference type="GO" id="GO:0016779">
    <property type="term" value="F:nucleotidyltransferase activity"/>
    <property type="evidence" value="ECO:0007669"/>
    <property type="project" value="UniProtKB-KW"/>
</dbReference>
<keyword evidence="9 10" id="KW-0804">Transcription</keyword>
<dbReference type="RefSeq" id="WP_236987045.1">
    <property type="nucleotide sequence ID" value="NZ_AP023086.1"/>
</dbReference>
<dbReference type="InterPro" id="IPR000394">
    <property type="entry name" value="RNA_pol_sigma_54"/>
</dbReference>
<keyword evidence="4 10" id="KW-0808">Transferase</keyword>
<evidence type="ECO:0000256" key="7">
    <source>
        <dbReference type="ARBA" id="ARBA00023082"/>
    </source>
</evidence>
<sequence length="508" mass="56303">MKHSLQLKLGTQLTMTPQLQQAIRLLQLSTLDLQNEIQEALENNPMLEVTEDSGASDSSGDAERASNAQSELPADSETPVKAAETSPENTNDANEPAASDDWSENIPTDLAVDTSWDDIYQSGSSGSGLSRPENEDFDYDSRNASAETLQDHLMWQLNLTPMSDTDREIATAIIDAVEPSGMLSQTLDDIFEGMQKVFPDLEDDEVAAVLRRVQQFDPPGVASRNISECLYLQLLQLPESTPGFATAKALVADYLPLLGSRDFKQLMRKLKVKEPELQAAIALIQSLNPKPGDAISESSTEYVVPDVFVTKANNRWQVQLNPDIAPKLKINSDYASLVKRADSSSDNTYLKDNLQEARWFLKSLQSRNETLLKVATCIVERQQGFLEHGAEGMKPMVLHDVAEMVEMHESTISRVTTQKYMHTPQGIFELKYFFSSHVATESGGECSSTAIRAIIKKLVAAENTRKPLSDSKITELLADQGIKVARRTIAKYRESLQIPPSNERKQLV</sequence>
<evidence type="ECO:0000313" key="15">
    <source>
        <dbReference type="Proteomes" id="UP001320119"/>
    </source>
</evidence>
<dbReference type="Proteomes" id="UP001320119">
    <property type="component" value="Chromosome"/>
</dbReference>
<feature type="domain" description="RNA polymerase sigma factor 54 core-binding" evidence="13">
    <location>
        <begin position="139"/>
        <end position="334"/>
    </location>
</feature>
<keyword evidence="6 10" id="KW-0805">Transcription regulation</keyword>
<keyword evidence="3 10" id="KW-0240">DNA-directed RNA polymerase</keyword>
<dbReference type="NCBIfam" id="TIGR02395">
    <property type="entry name" value="rpoN_sigma"/>
    <property type="match status" value="1"/>
</dbReference>
<dbReference type="Gene3D" id="1.10.10.1330">
    <property type="entry name" value="RNA polymerase sigma-54 factor, core-binding domain"/>
    <property type="match status" value="1"/>
</dbReference>
<evidence type="ECO:0000259" key="12">
    <source>
        <dbReference type="Pfam" id="PF04552"/>
    </source>
</evidence>
<keyword evidence="7 10" id="KW-0731">Sigma factor</keyword>
<dbReference type="AlphaFoldDB" id="A0AAN2BK34"/>
<evidence type="ECO:0000256" key="11">
    <source>
        <dbReference type="SAM" id="MobiDB-lite"/>
    </source>
</evidence>
<keyword evidence="8 10" id="KW-0238">DNA-binding</keyword>
<evidence type="ECO:0000256" key="6">
    <source>
        <dbReference type="ARBA" id="ARBA00023015"/>
    </source>
</evidence>
<dbReference type="InterPro" id="IPR038709">
    <property type="entry name" value="RpoN_core-bd_sf"/>
</dbReference>
<evidence type="ECO:0000256" key="9">
    <source>
        <dbReference type="ARBA" id="ARBA00023163"/>
    </source>
</evidence>
<dbReference type="InterPro" id="IPR007046">
    <property type="entry name" value="RNA_pol_sigma_54_core-bd"/>
</dbReference>
<comment type="function">
    <text evidence="10">Sigma factors are initiation factors that promote the attachment of RNA polymerase to specific initiation sites and are then released.</text>
</comment>
<dbReference type="PROSITE" id="PS00717">
    <property type="entry name" value="SIGMA54_1"/>
    <property type="match status" value="1"/>
</dbReference>
<dbReference type="NCBIfam" id="NF009118">
    <property type="entry name" value="PRK12469.1"/>
    <property type="match status" value="1"/>
</dbReference>
<dbReference type="Pfam" id="PF04552">
    <property type="entry name" value="Sigma54_DBD"/>
    <property type="match status" value="1"/>
</dbReference>
<dbReference type="Pfam" id="PF04963">
    <property type="entry name" value="Sigma54_CBD"/>
    <property type="match status" value="1"/>
</dbReference>
<evidence type="ECO:0000313" key="14">
    <source>
        <dbReference type="EMBL" id="BCD97579.1"/>
    </source>
</evidence>
<dbReference type="PROSITE" id="PS50044">
    <property type="entry name" value="SIGMA54_3"/>
    <property type="match status" value="1"/>
</dbReference>
<dbReference type="InterPro" id="IPR007634">
    <property type="entry name" value="RNA_pol_sigma_54_DNA-bd"/>
</dbReference>
<evidence type="ECO:0000256" key="5">
    <source>
        <dbReference type="ARBA" id="ARBA00022695"/>
    </source>
</evidence>
<dbReference type="NCBIfam" id="NF004595">
    <property type="entry name" value="PRK05932.1-2"/>
    <property type="match status" value="1"/>
</dbReference>
<dbReference type="GO" id="GO:0001216">
    <property type="term" value="F:DNA-binding transcription activator activity"/>
    <property type="evidence" value="ECO:0007669"/>
    <property type="project" value="InterPro"/>
</dbReference>
<dbReference type="PIRSF" id="PIRSF000774">
    <property type="entry name" value="RpoN"/>
    <property type="match status" value="1"/>
</dbReference>
<evidence type="ECO:0000256" key="1">
    <source>
        <dbReference type="ARBA" id="ARBA00008798"/>
    </source>
</evidence>
<protein>
    <recommendedName>
        <fullName evidence="2 10">RNA polymerase sigma-54 factor</fullName>
    </recommendedName>
</protein>
<dbReference type="PANTHER" id="PTHR32248:SF4">
    <property type="entry name" value="RNA POLYMERASE SIGMA-54 FACTOR"/>
    <property type="match status" value="1"/>
</dbReference>
<dbReference type="PROSITE" id="PS00718">
    <property type="entry name" value="SIGMA54_2"/>
    <property type="match status" value="1"/>
</dbReference>
<evidence type="ECO:0000259" key="13">
    <source>
        <dbReference type="Pfam" id="PF04963"/>
    </source>
</evidence>
<dbReference type="Gene3D" id="1.10.10.60">
    <property type="entry name" value="Homeodomain-like"/>
    <property type="match status" value="1"/>
</dbReference>
<evidence type="ECO:0000256" key="3">
    <source>
        <dbReference type="ARBA" id="ARBA00022478"/>
    </source>
</evidence>
<dbReference type="GO" id="GO:0000976">
    <property type="term" value="F:transcription cis-regulatory region binding"/>
    <property type="evidence" value="ECO:0007669"/>
    <property type="project" value="UniProtKB-ARBA"/>
</dbReference>
<gene>
    <name evidence="14" type="ORF">MARGE09_P1780</name>
</gene>
<name>A0AAN2BK34_9GAMM</name>
<evidence type="ECO:0000256" key="4">
    <source>
        <dbReference type="ARBA" id="ARBA00022679"/>
    </source>
</evidence>
<reference evidence="14 15" key="1">
    <citation type="journal article" date="2022" name="IScience">
        <title>An ultrasensitive nanofiber-based assay for enzymatic hydrolysis and deep-sea microbial degradation of cellulose.</title>
        <authorList>
            <person name="Tsudome M."/>
            <person name="Tachioka M."/>
            <person name="Miyazaki M."/>
            <person name="Uchimura K."/>
            <person name="Tsuda M."/>
            <person name="Takaki Y."/>
            <person name="Deguchi S."/>
        </authorList>
    </citation>
    <scope>NUCLEOTIDE SEQUENCE [LARGE SCALE GENOMIC DNA]</scope>
    <source>
        <strain evidence="14 15">GE09</strain>
    </source>
</reference>
<dbReference type="EMBL" id="AP023086">
    <property type="protein sequence ID" value="BCD97579.1"/>
    <property type="molecule type" value="Genomic_DNA"/>
</dbReference>
<comment type="similarity">
    <text evidence="1 10">Belongs to the sigma-54 factor family.</text>
</comment>
<keyword evidence="5 10" id="KW-0548">Nucleotidyltransferase</keyword>
<dbReference type="Pfam" id="PF00309">
    <property type="entry name" value="Sigma54_AID"/>
    <property type="match status" value="1"/>
</dbReference>
<evidence type="ECO:0000256" key="8">
    <source>
        <dbReference type="ARBA" id="ARBA00023125"/>
    </source>
</evidence>
<dbReference type="GO" id="GO:0016987">
    <property type="term" value="F:sigma factor activity"/>
    <property type="evidence" value="ECO:0007669"/>
    <property type="project" value="UniProtKB-KW"/>
</dbReference>